<feature type="non-terminal residue" evidence="2">
    <location>
        <position position="67"/>
    </location>
</feature>
<protein>
    <submittedName>
        <fullName evidence="2">G protein-coupled receptor 20</fullName>
    </submittedName>
</protein>
<sequence>EPNEWFLFVDRAEWGSKVTQVADPVTPRAQDLPESPQWHVLGHLLTNSSPPQPNQPLQTRSGFSPRP</sequence>
<feature type="region of interest" description="Disordered" evidence="1">
    <location>
        <begin position="44"/>
        <end position="67"/>
    </location>
</feature>
<keyword evidence="2" id="KW-0675">Receptor</keyword>
<evidence type="ECO:0000313" key="2">
    <source>
        <dbReference type="EMBL" id="SBQ33483.1"/>
    </source>
</evidence>
<name>A0A1A8DJ18_NOTKA</name>
<accession>A0A1A8DJ18</accession>
<organism evidence="2">
    <name type="scientific">Nothobranchius kadleci</name>
    <name type="common">African annual killifish</name>
    <dbReference type="NCBI Taxonomy" id="1051664"/>
    <lineage>
        <taxon>Eukaryota</taxon>
        <taxon>Metazoa</taxon>
        <taxon>Chordata</taxon>
        <taxon>Craniata</taxon>
        <taxon>Vertebrata</taxon>
        <taxon>Euteleostomi</taxon>
        <taxon>Actinopterygii</taxon>
        <taxon>Neopterygii</taxon>
        <taxon>Teleostei</taxon>
        <taxon>Neoteleostei</taxon>
        <taxon>Acanthomorphata</taxon>
        <taxon>Ovalentaria</taxon>
        <taxon>Atherinomorphae</taxon>
        <taxon>Cyprinodontiformes</taxon>
        <taxon>Nothobranchiidae</taxon>
        <taxon>Nothobranchius</taxon>
    </lineage>
</organism>
<gene>
    <name evidence="2" type="primary">GPR20</name>
</gene>
<reference evidence="2" key="2">
    <citation type="submission" date="2016-06" db="EMBL/GenBank/DDBJ databases">
        <title>The genome of a short-lived fish provides insights into sex chromosome evolution and the genetic control of aging.</title>
        <authorList>
            <person name="Reichwald K."/>
            <person name="Felder M."/>
            <person name="Petzold A."/>
            <person name="Koch P."/>
            <person name="Groth M."/>
            <person name="Platzer M."/>
        </authorList>
    </citation>
    <scope>NUCLEOTIDE SEQUENCE</scope>
    <source>
        <tissue evidence="2">Brain</tissue>
    </source>
</reference>
<feature type="compositionally biased region" description="Low complexity" evidence="1">
    <location>
        <begin position="45"/>
        <end position="59"/>
    </location>
</feature>
<dbReference type="EMBL" id="HAEA01005003">
    <property type="protein sequence ID" value="SBQ33483.1"/>
    <property type="molecule type" value="Transcribed_RNA"/>
</dbReference>
<reference evidence="2" key="1">
    <citation type="submission" date="2016-05" db="EMBL/GenBank/DDBJ databases">
        <authorList>
            <person name="Lavstsen T."/>
            <person name="Jespersen J.S."/>
        </authorList>
    </citation>
    <scope>NUCLEOTIDE SEQUENCE</scope>
    <source>
        <tissue evidence="2">Brain</tissue>
    </source>
</reference>
<feature type="non-terminal residue" evidence="2">
    <location>
        <position position="1"/>
    </location>
</feature>
<proteinExistence type="predicted"/>
<evidence type="ECO:0000256" key="1">
    <source>
        <dbReference type="SAM" id="MobiDB-lite"/>
    </source>
</evidence>
<dbReference type="AlphaFoldDB" id="A0A1A8DJ18"/>